<dbReference type="PROSITE" id="PS51800">
    <property type="entry name" value="ZF_CHHC_U11_48K"/>
    <property type="match status" value="2"/>
</dbReference>
<organism evidence="6 7">
    <name type="scientific">Pseudolycoriella hygida</name>
    <dbReference type="NCBI Taxonomy" id="35572"/>
    <lineage>
        <taxon>Eukaryota</taxon>
        <taxon>Metazoa</taxon>
        <taxon>Ecdysozoa</taxon>
        <taxon>Arthropoda</taxon>
        <taxon>Hexapoda</taxon>
        <taxon>Insecta</taxon>
        <taxon>Pterygota</taxon>
        <taxon>Neoptera</taxon>
        <taxon>Endopterygota</taxon>
        <taxon>Diptera</taxon>
        <taxon>Nematocera</taxon>
        <taxon>Sciaroidea</taxon>
        <taxon>Sciaridae</taxon>
        <taxon>Pseudolycoriella</taxon>
    </lineage>
</organism>
<accession>A0A9Q0N9N8</accession>
<keyword evidence="3" id="KW-0862">Zinc</keyword>
<dbReference type="AlphaFoldDB" id="A0A9Q0N9N8"/>
<gene>
    <name evidence="6" type="primary">arx_1</name>
    <name evidence="6" type="ORF">Bhyg_01333</name>
</gene>
<evidence type="ECO:0000313" key="6">
    <source>
        <dbReference type="EMBL" id="KAJ6646123.1"/>
    </source>
</evidence>
<comment type="caution">
    <text evidence="6">The sequence shown here is derived from an EMBL/GenBank/DDBJ whole genome shotgun (WGS) entry which is preliminary data.</text>
</comment>
<dbReference type="OrthoDB" id="5839404at2759"/>
<dbReference type="InterPro" id="IPR022776">
    <property type="entry name" value="TRM13/UPF0224_CHHC_Znf_dom"/>
</dbReference>
<sequence length="172" mass="20100">MNRRPYEFHKIMSQLKGYEKTVKCPYNPSHLILLDRFQTHLVKCARNHPDIVLKKCPFNSCHLLRESEFEAHVLHCEDRASFDLYKYRIDSKPDQFTESGASKVMDEPESSEGPPGFNCNHGENWDDEDHPSYNPQDYVEKAPVLRTLNVATPSEKKAFREAERIRLANFED</sequence>
<dbReference type="PANTHER" id="PTHR21402:SF5">
    <property type="entry name" value="GAMETOCYTE SPECIFIC FACTOR 1"/>
    <property type="match status" value="1"/>
</dbReference>
<dbReference type="GO" id="GO:0008270">
    <property type="term" value="F:zinc ion binding"/>
    <property type="evidence" value="ECO:0007669"/>
    <property type="project" value="UniProtKB-KW"/>
</dbReference>
<keyword evidence="7" id="KW-1185">Reference proteome</keyword>
<dbReference type="InterPro" id="IPR051591">
    <property type="entry name" value="UPF0224_FAM112_RNA_Proc"/>
</dbReference>
<feature type="domain" description="CHHC U11-48K-type" evidence="5">
    <location>
        <begin position="21"/>
        <end position="48"/>
    </location>
</feature>
<name>A0A9Q0N9N8_9DIPT</name>
<dbReference type="EMBL" id="WJQU01000001">
    <property type="protein sequence ID" value="KAJ6646123.1"/>
    <property type="molecule type" value="Genomic_DNA"/>
</dbReference>
<keyword evidence="1" id="KW-0479">Metal-binding</keyword>
<keyword evidence="2" id="KW-0863">Zinc-finger</keyword>
<dbReference type="Pfam" id="PF05253">
    <property type="entry name" value="zf-U11-48K"/>
    <property type="match status" value="2"/>
</dbReference>
<dbReference type="PANTHER" id="PTHR21402">
    <property type="entry name" value="GAMETOCYTE SPECIFIC FACTOR 1-RELATED"/>
    <property type="match status" value="1"/>
</dbReference>
<evidence type="ECO:0000259" key="5">
    <source>
        <dbReference type="PROSITE" id="PS51800"/>
    </source>
</evidence>
<evidence type="ECO:0000256" key="3">
    <source>
        <dbReference type="ARBA" id="ARBA00022833"/>
    </source>
</evidence>
<dbReference type="InterPro" id="IPR036236">
    <property type="entry name" value="Znf_C2H2_sf"/>
</dbReference>
<evidence type="ECO:0000313" key="7">
    <source>
        <dbReference type="Proteomes" id="UP001151699"/>
    </source>
</evidence>
<evidence type="ECO:0000256" key="1">
    <source>
        <dbReference type="ARBA" id="ARBA00022723"/>
    </source>
</evidence>
<feature type="domain" description="CHHC U11-48K-type" evidence="5">
    <location>
        <begin position="53"/>
        <end position="80"/>
    </location>
</feature>
<evidence type="ECO:0000256" key="4">
    <source>
        <dbReference type="SAM" id="MobiDB-lite"/>
    </source>
</evidence>
<feature type="region of interest" description="Disordered" evidence="4">
    <location>
        <begin position="94"/>
        <end position="138"/>
    </location>
</feature>
<protein>
    <submittedName>
        <fullName evidence="6">Gametocyte-specific factor 1 like</fullName>
    </submittedName>
</protein>
<proteinExistence type="predicted"/>
<dbReference type="Proteomes" id="UP001151699">
    <property type="component" value="Chromosome A"/>
</dbReference>
<dbReference type="SUPFAM" id="SSF57667">
    <property type="entry name" value="beta-beta-alpha zinc fingers"/>
    <property type="match status" value="1"/>
</dbReference>
<reference evidence="6" key="1">
    <citation type="submission" date="2022-07" db="EMBL/GenBank/DDBJ databases">
        <authorList>
            <person name="Trinca V."/>
            <person name="Uliana J.V.C."/>
            <person name="Torres T.T."/>
            <person name="Ward R.J."/>
            <person name="Monesi N."/>
        </authorList>
    </citation>
    <scope>NUCLEOTIDE SEQUENCE</scope>
    <source>
        <strain evidence="6">HSMRA1968</strain>
        <tissue evidence="6">Whole embryos</tissue>
    </source>
</reference>
<evidence type="ECO:0000256" key="2">
    <source>
        <dbReference type="ARBA" id="ARBA00022771"/>
    </source>
</evidence>